<sequence length="1319" mass="147715">MQEADQKQAIELTHGIENVYVLELSLEGNILYGTNNFTELVGIPGLTLFGKSVQSLLQDDDKFNWATQQLLDDDSKSVRISLTLSPITQAEEQIFFEDEEMEAPVEQPLELDCIGILIRDSQTNAPSYTLWVLRPIKLFAEIKQEIGRQLTQFLGFGAHLLAEHLHKIKEIPFSNPPPPFQTILCRVCDREIQNWFFEQHSEYCLLTHHAEARVQRANDMLNEQRNVLQTLLDTLDSTGYQEYPSVYYTDMALATVLPPSLQGFLQSHCSQNKKSEKVRHFLYSMLLETLRFIDCSLAIHVPSLPSNEDDHQEMPFNSIRLLSPASEVLSAKSLSWCLPQVEDPGLKKLFDDSNALVQAKLDANTRLMNIVYYAERLRCEVEDQVQSIVEQYAQDQDQDIQPSSLIKDDLDPSLLDQPESPSPSFHPFSVDSSASSYSLGPNSSRIPALSRTNFESVTPAGEKAIHSSGKNARQYFPNLGSGNSPSNNSITSIPISSRRKSVSTMNAIYGVGSYTSDSSPKLKPSLSLERSSLSKNIDSLGQPLSKQVGISTIASSNSTSKGNPSIRDYEIIKPISRGTFGTVYLSKKKSVGELYAIKVLRKADMIMKNQVANVKAEKAILMAQEESPFIAKLYYAFQSKDYLYLVMEYMNGGDCASLLKSLYAIPESWVKIYLAEVVLGLEHLHKLGIIHRDIKPENILMSYNGHLKLADFGLSQMGLSTRQFRLQKAKSSLSPPSYQSLTYYTDSNEPLTSSPSILPANVGFNSLIRDSPRKKRNESFLFSYKSENEGFESSSSESTNKNGESGSEFESQKRSRAFSNQSVPFFKMSDAPRKFVGTPDYLAPETIQGSNQDDMVDWWALGCVSFEFLFGYPPFHSNTPEEVFDNIVANRVNWPDLDMYPCSAEALDLMKSFLILNPEDRIGAKGIHEIKQHPFFEGINWNDILSHDAPFVPSLETPLDTIYFDDRGAVNSDGNVTPYDAVEEDSMNSGESSRRMQTSLNRQSHFRERSLSGRRYRRLSENMNEFDEFGSFSYKNLSVLDRANKNAIDKIRSDLKSKLHITPPAPSSAQNSEVSSAKGFDNQQPYSPGIPSFSSVFSSQESTPRKASGVSGEYDLKTKVESAKPNATDFVKQLHLRKHSVTNASIASSESDEFYTLDLIQTNNLSTDQLTTLKSDEIQSSPISSPSVNSPTTLTPIAPLKVVVCVDKVSSFSELISRLKSYKFQVTVVDDEDKILRVLMSDEKFSLIFLQLDLIRISGISILKIVRSSSCPNRNTPAIALLPSRIDINAAVPRLFDGRLYLPINSYLLRGYIARLCNR</sequence>
<protein>
    <recommendedName>
        <fullName evidence="1">non-specific serine/threonine protein kinase</fullName>
        <ecNumber evidence="1">2.7.11.1</ecNumber>
    </recommendedName>
</protein>
<evidence type="ECO:0000256" key="1">
    <source>
        <dbReference type="ARBA" id="ARBA00012513"/>
    </source>
</evidence>
<dbReference type="FunFam" id="3.30.200.20:FF:001008">
    <property type="entry name" value="Serine/threonine-protein kinase cek1"/>
    <property type="match status" value="1"/>
</dbReference>
<feature type="compositionally biased region" description="Polar residues" evidence="11">
    <location>
        <begin position="394"/>
        <end position="404"/>
    </location>
</feature>
<dbReference type="InterPro" id="IPR050236">
    <property type="entry name" value="Ser_Thr_kinase_AGC"/>
</dbReference>
<dbReference type="SUPFAM" id="SSF56112">
    <property type="entry name" value="Protein kinase-like (PK-like)"/>
    <property type="match status" value="1"/>
</dbReference>
<feature type="compositionally biased region" description="Low complexity" evidence="11">
    <location>
        <begin position="480"/>
        <end position="496"/>
    </location>
</feature>
<dbReference type="InterPro" id="IPR001789">
    <property type="entry name" value="Sig_transdc_resp-reg_receiver"/>
</dbReference>
<dbReference type="GO" id="GO:0005524">
    <property type="term" value="F:ATP binding"/>
    <property type="evidence" value="ECO:0007669"/>
    <property type="project" value="UniProtKB-KW"/>
</dbReference>
<comment type="caution">
    <text evidence="10">Lacks conserved residue(s) required for the propagation of feature annotation.</text>
</comment>
<dbReference type="EC" id="2.7.11.1" evidence="1"/>
<reference evidence="15 16" key="1">
    <citation type="journal article" date="2023" name="G3 (Bethesda)">
        <title>A high-quality reference genome for the fission yeast Schizosaccharomyces osmophilus.</title>
        <authorList>
            <person name="Jia G.S."/>
            <person name="Zhang W.C."/>
            <person name="Liang Y."/>
            <person name="Liu X.H."/>
            <person name="Rhind N."/>
            <person name="Pidoux A."/>
            <person name="Brysch-Herzberg M."/>
            <person name="Du L.L."/>
        </authorList>
    </citation>
    <scope>NUCLEOTIDE SEQUENCE [LARGE SCALE GENOMIC DNA]</scope>
    <source>
        <strain evidence="15 16">CBS 15793</strain>
    </source>
</reference>
<feature type="compositionally biased region" description="Polar residues" evidence="11">
    <location>
        <begin position="987"/>
        <end position="1003"/>
    </location>
</feature>
<evidence type="ECO:0000256" key="3">
    <source>
        <dbReference type="ARBA" id="ARBA00022553"/>
    </source>
</evidence>
<evidence type="ECO:0000256" key="11">
    <source>
        <dbReference type="SAM" id="MobiDB-lite"/>
    </source>
</evidence>
<keyword evidence="4" id="KW-0808">Transferase</keyword>
<comment type="catalytic activity">
    <reaction evidence="9">
        <text>L-seryl-[protein] + ATP = O-phospho-L-seryl-[protein] + ADP + H(+)</text>
        <dbReference type="Rhea" id="RHEA:17989"/>
        <dbReference type="Rhea" id="RHEA-COMP:9863"/>
        <dbReference type="Rhea" id="RHEA-COMP:11604"/>
        <dbReference type="ChEBI" id="CHEBI:15378"/>
        <dbReference type="ChEBI" id="CHEBI:29999"/>
        <dbReference type="ChEBI" id="CHEBI:30616"/>
        <dbReference type="ChEBI" id="CHEBI:83421"/>
        <dbReference type="ChEBI" id="CHEBI:456216"/>
        <dbReference type="EC" id="2.7.11.1"/>
    </reaction>
</comment>
<evidence type="ECO:0000256" key="5">
    <source>
        <dbReference type="ARBA" id="ARBA00022741"/>
    </source>
</evidence>
<dbReference type="SUPFAM" id="SSF52172">
    <property type="entry name" value="CheY-like"/>
    <property type="match status" value="1"/>
</dbReference>
<evidence type="ECO:0000259" key="12">
    <source>
        <dbReference type="PROSITE" id="PS50011"/>
    </source>
</evidence>
<accession>A0AAE9WFP0</accession>
<feature type="region of interest" description="Disordered" evidence="11">
    <location>
        <begin position="974"/>
        <end position="1009"/>
    </location>
</feature>
<dbReference type="InterPro" id="IPR011009">
    <property type="entry name" value="Kinase-like_dom_sf"/>
</dbReference>
<dbReference type="PANTHER" id="PTHR24356">
    <property type="entry name" value="SERINE/THREONINE-PROTEIN KINASE"/>
    <property type="match status" value="1"/>
</dbReference>
<keyword evidence="5" id="KW-0547">Nucleotide-binding</keyword>
<dbReference type="PROSITE" id="PS00108">
    <property type="entry name" value="PROTEIN_KINASE_ST"/>
    <property type="match status" value="1"/>
</dbReference>
<feature type="compositionally biased region" description="Polar residues" evidence="11">
    <location>
        <begin position="1067"/>
        <end position="1086"/>
    </location>
</feature>
<evidence type="ECO:0000256" key="2">
    <source>
        <dbReference type="ARBA" id="ARBA00022527"/>
    </source>
</evidence>
<dbReference type="SMART" id="SM00220">
    <property type="entry name" value="S_TKc"/>
    <property type="match status" value="1"/>
</dbReference>
<evidence type="ECO:0000256" key="8">
    <source>
        <dbReference type="ARBA" id="ARBA00047899"/>
    </source>
</evidence>
<dbReference type="GO" id="GO:1901992">
    <property type="term" value="P:positive regulation of mitotic cell cycle phase transition"/>
    <property type="evidence" value="ECO:0007669"/>
    <property type="project" value="UniProtKB-ARBA"/>
</dbReference>
<feature type="region of interest" description="Disordered" evidence="11">
    <location>
        <begin position="394"/>
        <end position="428"/>
    </location>
</feature>
<evidence type="ECO:0000256" key="10">
    <source>
        <dbReference type="PROSITE-ProRule" id="PRU00169"/>
    </source>
</evidence>
<keyword evidence="7" id="KW-0067">ATP-binding</keyword>
<dbReference type="FunFam" id="1.10.510.10:FF:000294">
    <property type="entry name" value="Serine/threonine-protein kinase OXI1"/>
    <property type="match status" value="1"/>
</dbReference>
<dbReference type="Gene3D" id="3.30.200.20">
    <property type="entry name" value="Phosphorylase Kinase, domain 1"/>
    <property type="match status" value="2"/>
</dbReference>
<feature type="region of interest" description="Disordered" evidence="11">
    <location>
        <begin position="1059"/>
        <end position="1113"/>
    </location>
</feature>
<dbReference type="GO" id="GO:0004674">
    <property type="term" value="F:protein serine/threonine kinase activity"/>
    <property type="evidence" value="ECO:0007669"/>
    <property type="project" value="UniProtKB-KW"/>
</dbReference>
<dbReference type="GeneID" id="80878111"/>
<dbReference type="KEGG" id="som:SOMG_04643"/>
<name>A0AAE9WFP0_9SCHI</name>
<dbReference type="Gene3D" id="1.10.510.10">
    <property type="entry name" value="Transferase(Phosphotransferase) domain 1"/>
    <property type="match status" value="2"/>
</dbReference>
<dbReference type="PANTHER" id="PTHR24356:SF1">
    <property type="entry name" value="SERINE_THREONINE-PROTEIN KINASE GREATWALL"/>
    <property type="match status" value="1"/>
</dbReference>
<dbReference type="GO" id="GO:0005737">
    <property type="term" value="C:cytoplasm"/>
    <property type="evidence" value="ECO:0007669"/>
    <property type="project" value="TreeGrafter"/>
</dbReference>
<dbReference type="InterPro" id="IPR011006">
    <property type="entry name" value="CheY-like_superfamily"/>
</dbReference>
<dbReference type="FunFam" id="1.10.510.10:FF:000340">
    <property type="entry name" value="Serine threonine protein kinase"/>
    <property type="match status" value="1"/>
</dbReference>
<dbReference type="Pfam" id="PF00069">
    <property type="entry name" value="Pkinase"/>
    <property type="match status" value="2"/>
</dbReference>
<dbReference type="CDD" id="cd05611">
    <property type="entry name" value="STKc_Rim15_like"/>
    <property type="match status" value="1"/>
</dbReference>
<evidence type="ECO:0000256" key="4">
    <source>
        <dbReference type="ARBA" id="ARBA00022679"/>
    </source>
</evidence>
<gene>
    <name evidence="15" type="primary">ppk18</name>
    <name evidence="15" type="ORF">SOMG_04643</name>
</gene>
<evidence type="ECO:0000259" key="14">
    <source>
        <dbReference type="PROSITE" id="PS51285"/>
    </source>
</evidence>
<dbReference type="GO" id="GO:0005634">
    <property type="term" value="C:nucleus"/>
    <property type="evidence" value="ECO:0007669"/>
    <property type="project" value="TreeGrafter"/>
</dbReference>
<comment type="catalytic activity">
    <reaction evidence="8">
        <text>L-threonyl-[protein] + ATP = O-phospho-L-threonyl-[protein] + ADP + H(+)</text>
        <dbReference type="Rhea" id="RHEA:46608"/>
        <dbReference type="Rhea" id="RHEA-COMP:11060"/>
        <dbReference type="Rhea" id="RHEA-COMP:11605"/>
        <dbReference type="ChEBI" id="CHEBI:15378"/>
        <dbReference type="ChEBI" id="CHEBI:30013"/>
        <dbReference type="ChEBI" id="CHEBI:30616"/>
        <dbReference type="ChEBI" id="CHEBI:61977"/>
        <dbReference type="ChEBI" id="CHEBI:456216"/>
        <dbReference type="EC" id="2.7.11.1"/>
    </reaction>
</comment>
<feature type="compositionally biased region" description="Low complexity" evidence="11">
    <location>
        <begin position="418"/>
        <end position="428"/>
    </location>
</feature>
<feature type="compositionally biased region" description="Low complexity" evidence="11">
    <location>
        <begin position="1087"/>
        <end position="1102"/>
    </location>
</feature>
<dbReference type="InterPro" id="IPR000961">
    <property type="entry name" value="AGC-kinase_C"/>
</dbReference>
<proteinExistence type="predicted"/>
<dbReference type="InterPro" id="IPR008271">
    <property type="entry name" value="Ser/Thr_kinase_AS"/>
</dbReference>
<dbReference type="PROSITE" id="PS51285">
    <property type="entry name" value="AGC_KINASE_CTER"/>
    <property type="match status" value="1"/>
</dbReference>
<organism evidence="15 16">
    <name type="scientific">Schizosaccharomyces osmophilus</name>
    <dbReference type="NCBI Taxonomy" id="2545709"/>
    <lineage>
        <taxon>Eukaryota</taxon>
        <taxon>Fungi</taxon>
        <taxon>Dikarya</taxon>
        <taxon>Ascomycota</taxon>
        <taxon>Taphrinomycotina</taxon>
        <taxon>Schizosaccharomycetes</taxon>
        <taxon>Schizosaccharomycetales</taxon>
        <taxon>Schizosaccharomycetaceae</taxon>
        <taxon>Schizosaccharomyces</taxon>
    </lineage>
</organism>
<feature type="region of interest" description="Disordered" evidence="11">
    <location>
        <begin position="460"/>
        <end position="496"/>
    </location>
</feature>
<dbReference type="PROSITE" id="PS50011">
    <property type="entry name" value="PROTEIN_KINASE_DOM"/>
    <property type="match status" value="1"/>
</dbReference>
<keyword evidence="2" id="KW-0723">Serine/threonine-protein kinase</keyword>
<evidence type="ECO:0000256" key="9">
    <source>
        <dbReference type="ARBA" id="ARBA00048679"/>
    </source>
</evidence>
<keyword evidence="3" id="KW-0597">Phosphoprotein</keyword>
<dbReference type="GO" id="GO:0000160">
    <property type="term" value="P:phosphorelay signal transduction system"/>
    <property type="evidence" value="ECO:0007669"/>
    <property type="project" value="InterPro"/>
</dbReference>
<evidence type="ECO:0000256" key="6">
    <source>
        <dbReference type="ARBA" id="ARBA00022777"/>
    </source>
</evidence>
<feature type="compositionally biased region" description="Low complexity" evidence="11">
    <location>
        <begin position="791"/>
        <end position="808"/>
    </location>
</feature>
<dbReference type="InterPro" id="IPR000719">
    <property type="entry name" value="Prot_kinase_dom"/>
</dbReference>
<dbReference type="EMBL" id="CP115613">
    <property type="protein sequence ID" value="WBW75551.1"/>
    <property type="molecule type" value="Genomic_DNA"/>
</dbReference>
<feature type="region of interest" description="Disordered" evidence="11">
    <location>
        <begin position="790"/>
        <end position="816"/>
    </location>
</feature>
<evidence type="ECO:0000256" key="7">
    <source>
        <dbReference type="ARBA" id="ARBA00022840"/>
    </source>
</evidence>
<keyword evidence="6 15" id="KW-0418">Kinase</keyword>
<evidence type="ECO:0000313" key="15">
    <source>
        <dbReference type="EMBL" id="WBW75551.1"/>
    </source>
</evidence>
<evidence type="ECO:0000313" key="16">
    <source>
        <dbReference type="Proteomes" id="UP001212411"/>
    </source>
</evidence>
<feature type="domain" description="Protein kinase" evidence="12">
    <location>
        <begin position="569"/>
        <end position="936"/>
    </location>
</feature>
<dbReference type="RefSeq" id="XP_056039794.1">
    <property type="nucleotide sequence ID" value="XM_056183422.1"/>
</dbReference>
<dbReference type="PROSITE" id="PS50110">
    <property type="entry name" value="RESPONSE_REGULATORY"/>
    <property type="match status" value="1"/>
</dbReference>
<keyword evidence="16" id="KW-1185">Reference proteome</keyword>
<feature type="domain" description="AGC-kinase C-terminal" evidence="14">
    <location>
        <begin position="937"/>
        <end position="1044"/>
    </location>
</feature>
<dbReference type="Proteomes" id="UP001212411">
    <property type="component" value="Chromosome 3"/>
</dbReference>
<feature type="domain" description="Response regulatory" evidence="13">
    <location>
        <begin position="1201"/>
        <end position="1317"/>
    </location>
</feature>
<evidence type="ECO:0000259" key="13">
    <source>
        <dbReference type="PROSITE" id="PS50110"/>
    </source>
</evidence>